<feature type="region of interest" description="Disordered" evidence="1">
    <location>
        <begin position="208"/>
        <end position="242"/>
    </location>
</feature>
<organism evidence="3 4">
    <name type="scientific">Streptomyces cinnamoneus</name>
    <name type="common">Streptoverticillium cinnamoneum</name>
    <dbReference type="NCBI Taxonomy" id="53446"/>
    <lineage>
        <taxon>Bacteria</taxon>
        <taxon>Bacillati</taxon>
        <taxon>Actinomycetota</taxon>
        <taxon>Actinomycetes</taxon>
        <taxon>Kitasatosporales</taxon>
        <taxon>Streptomycetaceae</taxon>
        <taxon>Streptomyces</taxon>
        <taxon>Streptomyces cinnamoneus group</taxon>
    </lineage>
</organism>
<keyword evidence="2" id="KW-0812">Transmembrane</keyword>
<feature type="transmembrane region" description="Helical" evidence="2">
    <location>
        <begin position="250"/>
        <end position="271"/>
    </location>
</feature>
<evidence type="ECO:0000313" key="3">
    <source>
        <dbReference type="EMBL" id="GHC65028.1"/>
    </source>
</evidence>
<reference evidence="3" key="2">
    <citation type="submission" date="2020-09" db="EMBL/GenBank/DDBJ databases">
        <authorList>
            <person name="Sun Q."/>
            <person name="Ohkuma M."/>
        </authorList>
    </citation>
    <scope>NUCLEOTIDE SEQUENCE</scope>
    <source>
        <strain evidence="3">JCM 4633</strain>
    </source>
</reference>
<keyword evidence="2" id="KW-1133">Transmembrane helix</keyword>
<gene>
    <name evidence="3" type="ORF">GCM10010507_48160</name>
</gene>
<dbReference type="EMBL" id="BMVB01000020">
    <property type="protein sequence ID" value="GHC65028.1"/>
    <property type="molecule type" value="Genomic_DNA"/>
</dbReference>
<dbReference type="Proteomes" id="UP000646244">
    <property type="component" value="Unassembled WGS sequence"/>
</dbReference>
<dbReference type="RefSeq" id="WP_190111969.1">
    <property type="nucleotide sequence ID" value="NZ_BMVB01000020.1"/>
</dbReference>
<keyword evidence="2" id="KW-0472">Membrane</keyword>
<protein>
    <submittedName>
        <fullName evidence="3">Uncharacterized protein</fullName>
    </submittedName>
</protein>
<evidence type="ECO:0000256" key="2">
    <source>
        <dbReference type="SAM" id="Phobius"/>
    </source>
</evidence>
<comment type="caution">
    <text evidence="3">The sequence shown here is derived from an EMBL/GenBank/DDBJ whole genome shotgun (WGS) entry which is preliminary data.</text>
</comment>
<name>A0A918TWM2_STRCJ</name>
<proteinExistence type="predicted"/>
<accession>A0A918TWM2</accession>
<reference evidence="3" key="1">
    <citation type="journal article" date="2014" name="Int. J. Syst. Evol. Microbiol.">
        <title>Complete genome sequence of Corynebacterium casei LMG S-19264T (=DSM 44701T), isolated from a smear-ripened cheese.</title>
        <authorList>
            <consortium name="US DOE Joint Genome Institute (JGI-PGF)"/>
            <person name="Walter F."/>
            <person name="Albersmeier A."/>
            <person name="Kalinowski J."/>
            <person name="Ruckert C."/>
        </authorList>
    </citation>
    <scope>NUCLEOTIDE SEQUENCE</scope>
    <source>
        <strain evidence="3">JCM 4633</strain>
    </source>
</reference>
<dbReference type="AlphaFoldDB" id="A0A918TWM2"/>
<sequence length="301" mass="30905">MAAMCALSPPRLPGPVRRALLVGAALLTLGAAGGAARSAIDPPQSHCGDPRSAQFPLGSRLSGGPRTYERGGSPQTWRLELRNTTDAACRDVHPVAVLSDKGRALEPGHIHLDFYDADGARWLPVAFERTDEAENVGVLGGGSPQDASGFPGFVVPPHGTVTVPLRLAFAGNTPAGPVTANVTAVQKRGDDGAWVGESDDYTFAVEPGRPGVHPERPGVHPGRTHRAAAPGGNRGNDDAPPALADTGDALPLYGIGATACALLAGGTALVLGMRAVRRRTAAVQEEVRAAAGVRRPPGADH</sequence>
<evidence type="ECO:0000313" key="4">
    <source>
        <dbReference type="Proteomes" id="UP000646244"/>
    </source>
</evidence>
<evidence type="ECO:0000256" key="1">
    <source>
        <dbReference type="SAM" id="MobiDB-lite"/>
    </source>
</evidence>